<dbReference type="Proteomes" id="UP000239522">
    <property type="component" value="Unassembled WGS sequence"/>
</dbReference>
<keyword evidence="1" id="KW-1133">Transmembrane helix</keyword>
<dbReference type="PANTHER" id="PTHR35342">
    <property type="entry name" value="TRICARBOXYLIC TRANSPORT PROTEIN"/>
    <property type="match status" value="1"/>
</dbReference>
<proteinExistence type="predicted"/>
<name>A0A2S7KUU7_9FLAO</name>
<dbReference type="Pfam" id="PF01970">
    <property type="entry name" value="TctA"/>
    <property type="match status" value="1"/>
</dbReference>
<keyword evidence="1" id="KW-0812">Transmembrane</keyword>
<reference evidence="3 4" key="1">
    <citation type="submission" date="2016-11" db="EMBL/GenBank/DDBJ databases">
        <title>Trade-off between light-utilization and light-protection in marine flavobacteria.</title>
        <authorList>
            <person name="Kumagai Y."/>
        </authorList>
    </citation>
    <scope>NUCLEOTIDE SEQUENCE [LARGE SCALE GENOMIC DNA]</scope>
    <source>
        <strain evidence="3 4">ATCC 700397</strain>
    </source>
</reference>
<protein>
    <submittedName>
        <fullName evidence="3">C4-dicarboxylate ABC transporter permease</fullName>
    </submittedName>
</protein>
<dbReference type="RefSeq" id="WP_104810777.1">
    <property type="nucleotide sequence ID" value="NZ_MQUA01000013.1"/>
</dbReference>
<feature type="transmembrane region" description="Helical" evidence="1">
    <location>
        <begin position="319"/>
        <end position="343"/>
    </location>
</feature>
<evidence type="ECO:0000256" key="1">
    <source>
        <dbReference type="SAM" id="Phobius"/>
    </source>
</evidence>
<feature type="transmembrane region" description="Helical" evidence="1">
    <location>
        <begin position="62"/>
        <end position="83"/>
    </location>
</feature>
<evidence type="ECO:0000313" key="4">
    <source>
        <dbReference type="Proteomes" id="UP000239522"/>
    </source>
</evidence>
<feature type="domain" description="DUF112" evidence="2">
    <location>
        <begin position="21"/>
        <end position="439"/>
    </location>
</feature>
<sequence length="492" mass="51927">MENTWELIEIVLSNVLSWQTLLIILTGILYGILAGAIPGISASIAVALLVPFTYSLDAGQAMILLTTVYMASSYGGSITAIMVNAPGTPGSVVTTFDGYPLTQQGKPGLALGTSIISSTIGGIIGTFILILFSVPIAKFALSFGPPEYFALAILGLTIISSLSSDNLIKGLIATLLGLLLTTIGVDPFTGFPRFTFGLSDLGDGFSFIPALIGLFAIGEVLVQAESFNSKPKKIDEFSQKYPNWNIISKMKFVIFKSSIIGTIVGAIPGAGGTVATFIAYDQAKKSSKTPELFGKGSLEGVAAPEAANNAAVGGALIPLLTLGIPGSASTAVLIGALFMHGLVPGPELFTKQTDVVYSLFVALLIANVFMLVIGWWGNRLFVKVISIPPAILLAIIPAFAVVGSFTINRSMFDVGTCVGFGILGWLLKRNDIPTAPVVLGLILGFMVEANLRRTLLMGDYTLLFTRPLSAVMLLIALVSFIYPFIKRKKKTI</sequence>
<dbReference type="InterPro" id="IPR002823">
    <property type="entry name" value="DUF112_TM"/>
</dbReference>
<dbReference type="AlphaFoldDB" id="A0A2S7KUU7"/>
<feature type="transmembrane region" description="Helical" evidence="1">
    <location>
        <begin position="201"/>
        <end position="222"/>
    </location>
</feature>
<feature type="transmembrane region" description="Helical" evidence="1">
    <location>
        <begin position="20"/>
        <end position="50"/>
    </location>
</feature>
<dbReference type="PANTHER" id="PTHR35342:SF5">
    <property type="entry name" value="TRICARBOXYLIC TRANSPORT PROTEIN"/>
    <property type="match status" value="1"/>
</dbReference>
<comment type="caution">
    <text evidence="3">The sequence shown here is derived from an EMBL/GenBank/DDBJ whole genome shotgun (WGS) entry which is preliminary data.</text>
</comment>
<evidence type="ECO:0000259" key="2">
    <source>
        <dbReference type="Pfam" id="PF01970"/>
    </source>
</evidence>
<keyword evidence="1" id="KW-0472">Membrane</keyword>
<feature type="transmembrane region" description="Helical" evidence="1">
    <location>
        <begin position="463"/>
        <end position="485"/>
    </location>
</feature>
<dbReference type="OrthoDB" id="9781349at2"/>
<feature type="transmembrane region" description="Helical" evidence="1">
    <location>
        <begin position="115"/>
        <end position="136"/>
    </location>
</feature>
<feature type="transmembrane region" description="Helical" evidence="1">
    <location>
        <begin position="355"/>
        <end position="377"/>
    </location>
</feature>
<dbReference type="EMBL" id="MQUA01000013">
    <property type="protein sequence ID" value="PQB06411.1"/>
    <property type="molecule type" value="Genomic_DNA"/>
</dbReference>
<feature type="transmembrane region" description="Helical" evidence="1">
    <location>
        <begin position="170"/>
        <end position="189"/>
    </location>
</feature>
<keyword evidence="4" id="KW-1185">Reference proteome</keyword>
<feature type="transmembrane region" description="Helical" evidence="1">
    <location>
        <begin position="148"/>
        <end position="164"/>
    </location>
</feature>
<organism evidence="3 4">
    <name type="scientific">Polaribacter filamentus</name>
    <dbReference type="NCBI Taxonomy" id="53483"/>
    <lineage>
        <taxon>Bacteria</taxon>
        <taxon>Pseudomonadati</taxon>
        <taxon>Bacteroidota</taxon>
        <taxon>Flavobacteriia</taxon>
        <taxon>Flavobacteriales</taxon>
        <taxon>Flavobacteriaceae</taxon>
    </lineage>
</organism>
<accession>A0A2S7KUU7</accession>
<gene>
    <name evidence="3" type="ORF">BST83_03880</name>
</gene>
<feature type="transmembrane region" description="Helical" evidence="1">
    <location>
        <begin position="384"/>
        <end position="405"/>
    </location>
</feature>
<evidence type="ECO:0000313" key="3">
    <source>
        <dbReference type="EMBL" id="PQB06411.1"/>
    </source>
</evidence>
<feature type="transmembrane region" description="Helical" evidence="1">
    <location>
        <begin position="259"/>
        <end position="280"/>
    </location>
</feature>